<dbReference type="CDD" id="cd00093">
    <property type="entry name" value="HTH_XRE"/>
    <property type="match status" value="1"/>
</dbReference>
<dbReference type="Gene3D" id="1.10.260.40">
    <property type="entry name" value="lambda repressor-like DNA-binding domains"/>
    <property type="match status" value="1"/>
</dbReference>
<evidence type="ECO:0000259" key="1">
    <source>
        <dbReference type="PROSITE" id="PS50943"/>
    </source>
</evidence>
<evidence type="ECO:0000313" key="3">
    <source>
        <dbReference type="Proteomes" id="UP000045039"/>
    </source>
</evidence>
<comment type="caution">
    <text evidence="2">The sequence shown here is derived from an EMBL/GenBank/DDBJ whole genome shotgun (WGS) entry which is preliminary data.</text>
</comment>
<accession>A0A9P1W1A6</accession>
<dbReference type="AlphaFoldDB" id="A0A9P1W1A6"/>
<sequence length="78" mass="8662">MDFATKLKAMRAQERVTQVEFAALTGISISTVKKYEGASFEMGYGALTKVLGHERFKKYTLWLMIGETAPECGQVAPE</sequence>
<dbReference type="PROSITE" id="PS50943">
    <property type="entry name" value="HTH_CROC1"/>
    <property type="match status" value="1"/>
</dbReference>
<reference evidence="3" key="1">
    <citation type="submission" date="2015-06" db="EMBL/GenBank/DDBJ databases">
        <authorList>
            <person name="Radhakrishnan Rajesh"/>
            <person name="Underwood Anthony"/>
            <person name="Al-Shahib Ali"/>
        </authorList>
    </citation>
    <scope>NUCLEOTIDE SEQUENCE [LARGE SCALE GENOMIC DNA]</scope>
    <source>
        <strain evidence="3">P19_London_7_VIM_2_05_10</strain>
    </source>
</reference>
<proteinExistence type="predicted"/>
<dbReference type="InterPro" id="IPR010982">
    <property type="entry name" value="Lambda_DNA-bd_dom_sf"/>
</dbReference>
<dbReference type="RefSeq" id="WP_012077217.1">
    <property type="nucleotide sequence ID" value="NZ_BSAN01000010.1"/>
</dbReference>
<feature type="domain" description="HTH cro/C1-type" evidence="1">
    <location>
        <begin position="7"/>
        <end position="36"/>
    </location>
</feature>
<evidence type="ECO:0000313" key="2">
    <source>
        <dbReference type="EMBL" id="CRQ03219.1"/>
    </source>
</evidence>
<dbReference type="EMBL" id="CVVU01000265">
    <property type="protein sequence ID" value="CRQ03219.1"/>
    <property type="molecule type" value="Genomic_DNA"/>
</dbReference>
<dbReference type="Proteomes" id="UP000045039">
    <property type="component" value="Unassembled WGS sequence"/>
</dbReference>
<organism evidence="2 3">
    <name type="scientific">Pseudomonas aeruginosa</name>
    <dbReference type="NCBI Taxonomy" id="287"/>
    <lineage>
        <taxon>Bacteria</taxon>
        <taxon>Pseudomonadati</taxon>
        <taxon>Pseudomonadota</taxon>
        <taxon>Gammaproteobacteria</taxon>
        <taxon>Pseudomonadales</taxon>
        <taxon>Pseudomonadaceae</taxon>
        <taxon>Pseudomonas</taxon>
    </lineage>
</organism>
<dbReference type="GO" id="GO:0003677">
    <property type="term" value="F:DNA binding"/>
    <property type="evidence" value="ECO:0007669"/>
    <property type="project" value="InterPro"/>
</dbReference>
<name>A0A9P1W1A6_PSEAI</name>
<dbReference type="InterPro" id="IPR001387">
    <property type="entry name" value="Cro/C1-type_HTH"/>
</dbReference>
<dbReference type="SUPFAM" id="SSF47413">
    <property type="entry name" value="lambda repressor-like DNA-binding domains"/>
    <property type="match status" value="1"/>
</dbReference>
<gene>
    <name evidence="2" type="ORF">PAERUG_P19_London_7_VIM_2_05_10_06445</name>
</gene>
<protein>
    <recommendedName>
        <fullName evidence="1">HTH cro/C1-type domain-containing protein</fullName>
    </recommendedName>
</protein>